<organism evidence="2 3">
    <name type="scientific">Sulfuricaulis limicola</name>
    <dbReference type="NCBI Taxonomy" id="1620215"/>
    <lineage>
        <taxon>Bacteria</taxon>
        <taxon>Pseudomonadati</taxon>
        <taxon>Pseudomonadota</taxon>
        <taxon>Gammaproteobacteria</taxon>
        <taxon>Acidiferrobacterales</taxon>
        <taxon>Acidiferrobacteraceae</taxon>
        <taxon>Sulfuricaulis</taxon>
    </lineage>
</organism>
<evidence type="ECO:0000313" key="2">
    <source>
        <dbReference type="EMBL" id="BAV34915.1"/>
    </source>
</evidence>
<protein>
    <submittedName>
        <fullName evidence="2">Membrane protein</fullName>
    </submittedName>
</protein>
<feature type="transmembrane region" description="Helical" evidence="1">
    <location>
        <begin position="77"/>
        <end position="101"/>
    </location>
</feature>
<dbReference type="Pfam" id="PF10027">
    <property type="entry name" value="DUF2269"/>
    <property type="match status" value="1"/>
</dbReference>
<feature type="transmembrane region" description="Helical" evidence="1">
    <location>
        <begin position="50"/>
        <end position="71"/>
    </location>
</feature>
<dbReference type="RefSeq" id="WP_096361609.1">
    <property type="nucleotide sequence ID" value="NZ_AP014879.1"/>
</dbReference>
<dbReference type="InParanoid" id="A0A1B4XJC8"/>
<proteinExistence type="predicted"/>
<keyword evidence="1" id="KW-0472">Membrane</keyword>
<gene>
    <name evidence="2" type="ORF">SCL_2638</name>
</gene>
<evidence type="ECO:0000313" key="3">
    <source>
        <dbReference type="Proteomes" id="UP000243180"/>
    </source>
</evidence>
<name>A0A1B4XJC8_9GAMM</name>
<accession>A0A1B4XJC8</accession>
<keyword evidence="1" id="KW-0812">Transmembrane</keyword>
<evidence type="ECO:0000256" key="1">
    <source>
        <dbReference type="SAM" id="Phobius"/>
    </source>
</evidence>
<dbReference type="AlphaFoldDB" id="A0A1B4XJC8"/>
<dbReference type="Proteomes" id="UP000243180">
    <property type="component" value="Chromosome"/>
</dbReference>
<reference evidence="2 3" key="1">
    <citation type="submission" date="2015-05" db="EMBL/GenBank/DDBJ databases">
        <title>Complete genome sequence of a sulfur-oxidizing gammaproteobacterium strain HA5.</title>
        <authorList>
            <person name="Miura A."/>
            <person name="Kojima H."/>
            <person name="Fukui M."/>
        </authorList>
    </citation>
    <scope>NUCLEOTIDE SEQUENCE [LARGE SCALE GENOMIC DNA]</scope>
    <source>
        <strain evidence="2 3">HA5</strain>
    </source>
</reference>
<sequence>MDYGLIKTLHILSATLLFGTGLGTAYFMWSANRTRDVRVAATVARHVVRADWIFTLPTVIFQPISGIWLAQAAGYAWTGWIGFSLALYGIAGACWLPVVWLQMRMRDMATDADKHNRPLPGRYWRYARAWFWLGVPAFVAMVGVFFLMVLKSD</sequence>
<dbReference type="InterPro" id="IPR018729">
    <property type="entry name" value="DUF2269_transmembrane"/>
</dbReference>
<keyword evidence="1" id="KW-1133">Transmembrane helix</keyword>
<dbReference type="EMBL" id="AP014879">
    <property type="protein sequence ID" value="BAV34915.1"/>
    <property type="molecule type" value="Genomic_DNA"/>
</dbReference>
<feature type="transmembrane region" description="Helical" evidence="1">
    <location>
        <begin position="6"/>
        <end position="29"/>
    </location>
</feature>
<feature type="transmembrane region" description="Helical" evidence="1">
    <location>
        <begin position="129"/>
        <end position="150"/>
    </location>
</feature>
<dbReference type="OrthoDB" id="9786302at2"/>
<keyword evidence="3" id="KW-1185">Reference proteome</keyword>
<dbReference type="KEGG" id="slim:SCL_2638"/>